<dbReference type="PANTHER" id="PTHR33365:SF11">
    <property type="entry name" value="TAT PATHWAY SIGNAL SEQUENCE"/>
    <property type="match status" value="1"/>
</dbReference>
<evidence type="ECO:0000256" key="4">
    <source>
        <dbReference type="SAM" id="MobiDB-lite"/>
    </source>
</evidence>
<dbReference type="PANTHER" id="PTHR33365">
    <property type="entry name" value="YALI0B05434P"/>
    <property type="match status" value="1"/>
</dbReference>
<keyword evidence="6" id="KW-1185">Reference proteome</keyword>
<dbReference type="GeneID" id="92077969"/>
<protein>
    <recommendedName>
        <fullName evidence="7">Oxidase ustYa</fullName>
    </recommendedName>
</protein>
<dbReference type="EMBL" id="JAQQWE010000006">
    <property type="protein sequence ID" value="KAK7947799.1"/>
    <property type="molecule type" value="Genomic_DNA"/>
</dbReference>
<accession>A0ABR1Q5K1</accession>
<sequence>MSSPRYAKLSPHDGDDLSETLSSSAPTPKSWAAQCAKAFHIFRVVLETALLLSLLALIFSHNDPGQGYAQAPSSNLGIMPHFATKGVLFQADENFISADSFANLTALEDTRKYWTRMTVAGRGAIVVDPVDRSGLSDPYEIPIPEHERKEDGRSKEEVYMVDVFHQLHCLSTLMTSYGHAVIEGKTPEDLDHDAHCFDLLRQSLLCAADTTVEGQTGYGIGWGTIHQCKDIDAIRVWVENRAGFAWHHFPGAL</sequence>
<dbReference type="RefSeq" id="XP_066697305.1">
    <property type="nucleotide sequence ID" value="XM_066844907.1"/>
</dbReference>
<dbReference type="Proteomes" id="UP001391051">
    <property type="component" value="Unassembled WGS sequence"/>
</dbReference>
<evidence type="ECO:0000256" key="3">
    <source>
        <dbReference type="ARBA" id="ARBA00035112"/>
    </source>
</evidence>
<dbReference type="InterPro" id="IPR021765">
    <property type="entry name" value="UstYa-like"/>
</dbReference>
<evidence type="ECO:0008006" key="7">
    <source>
        <dbReference type="Google" id="ProtNLM"/>
    </source>
</evidence>
<keyword evidence="2" id="KW-0560">Oxidoreductase</keyword>
<evidence type="ECO:0000313" key="5">
    <source>
        <dbReference type="EMBL" id="KAK7947799.1"/>
    </source>
</evidence>
<comment type="caution">
    <text evidence="5">The sequence shown here is derived from an EMBL/GenBank/DDBJ whole genome shotgun (WGS) entry which is preliminary data.</text>
</comment>
<comment type="similarity">
    <text evidence="3">Belongs to the ustYa family.</text>
</comment>
<organism evidence="5 6">
    <name type="scientific">Apiospora aurea</name>
    <dbReference type="NCBI Taxonomy" id="335848"/>
    <lineage>
        <taxon>Eukaryota</taxon>
        <taxon>Fungi</taxon>
        <taxon>Dikarya</taxon>
        <taxon>Ascomycota</taxon>
        <taxon>Pezizomycotina</taxon>
        <taxon>Sordariomycetes</taxon>
        <taxon>Xylariomycetidae</taxon>
        <taxon>Amphisphaeriales</taxon>
        <taxon>Apiosporaceae</taxon>
        <taxon>Apiospora</taxon>
    </lineage>
</organism>
<comment type="pathway">
    <text evidence="1">Mycotoxin biosynthesis.</text>
</comment>
<gene>
    <name evidence="5" type="ORF">PG986_008685</name>
</gene>
<feature type="region of interest" description="Disordered" evidence="4">
    <location>
        <begin position="1"/>
        <end position="27"/>
    </location>
</feature>
<evidence type="ECO:0000256" key="1">
    <source>
        <dbReference type="ARBA" id="ARBA00004685"/>
    </source>
</evidence>
<reference evidence="5 6" key="1">
    <citation type="submission" date="2023-01" db="EMBL/GenBank/DDBJ databases">
        <title>Analysis of 21 Apiospora genomes using comparative genomics revels a genus with tremendous synthesis potential of carbohydrate active enzymes and secondary metabolites.</title>
        <authorList>
            <person name="Sorensen T."/>
        </authorList>
    </citation>
    <scope>NUCLEOTIDE SEQUENCE [LARGE SCALE GENOMIC DNA]</scope>
    <source>
        <strain evidence="5 6">CBS 24483</strain>
    </source>
</reference>
<dbReference type="Pfam" id="PF11807">
    <property type="entry name" value="UstYa"/>
    <property type="match status" value="1"/>
</dbReference>
<proteinExistence type="inferred from homology"/>
<evidence type="ECO:0000256" key="2">
    <source>
        <dbReference type="ARBA" id="ARBA00023002"/>
    </source>
</evidence>
<evidence type="ECO:0000313" key="6">
    <source>
        <dbReference type="Proteomes" id="UP001391051"/>
    </source>
</evidence>
<name>A0ABR1Q5K1_9PEZI</name>